<dbReference type="InterPro" id="IPR047865">
    <property type="entry name" value="Ribosomal_uL10_bac_type"/>
</dbReference>
<keyword evidence="4" id="KW-1185">Reference proteome</keyword>
<protein>
    <recommendedName>
        <fullName evidence="5">Ribosomal protein YmL11, mitochondrial</fullName>
    </recommendedName>
</protein>
<accession>A0AAE0J7A7</accession>
<dbReference type="GeneID" id="87864561"/>
<dbReference type="PANTHER" id="PTHR11560">
    <property type="entry name" value="39S RIBOSOMAL PROTEIN L10, MITOCHONDRIAL"/>
    <property type="match status" value="1"/>
</dbReference>
<reference evidence="3" key="2">
    <citation type="submission" date="2023-06" db="EMBL/GenBank/DDBJ databases">
        <authorList>
            <consortium name="Lawrence Berkeley National Laboratory"/>
            <person name="Haridas S."/>
            <person name="Hensen N."/>
            <person name="Bonometti L."/>
            <person name="Westerberg I."/>
            <person name="Brannstrom I.O."/>
            <person name="Guillou S."/>
            <person name="Cros-Aarteil S."/>
            <person name="Calhoun S."/>
            <person name="Kuo A."/>
            <person name="Mondo S."/>
            <person name="Pangilinan J."/>
            <person name="Riley R."/>
            <person name="Labutti K."/>
            <person name="Andreopoulos B."/>
            <person name="Lipzen A."/>
            <person name="Chen C."/>
            <person name="Yanf M."/>
            <person name="Daum C."/>
            <person name="Ng V."/>
            <person name="Clum A."/>
            <person name="Steindorff A."/>
            <person name="Ohm R."/>
            <person name="Martin F."/>
            <person name="Silar P."/>
            <person name="Natvig D."/>
            <person name="Lalanne C."/>
            <person name="Gautier V."/>
            <person name="Ament-Velasquez S.L."/>
            <person name="Kruys A."/>
            <person name="Hutchinson M.I."/>
            <person name="Powell A.J."/>
            <person name="Barry K."/>
            <person name="Miller A.N."/>
            <person name="Grigoriev I.V."/>
            <person name="Debuchy R."/>
            <person name="Gladieux P."/>
            <person name="Thoren M.H."/>
            <person name="Johannesson H."/>
        </authorList>
    </citation>
    <scope>NUCLEOTIDE SEQUENCE</scope>
    <source>
        <strain evidence="3">CBS 560.94</strain>
    </source>
</reference>
<dbReference type="RefSeq" id="XP_062677323.1">
    <property type="nucleotide sequence ID" value="XM_062827407.1"/>
</dbReference>
<dbReference type="SUPFAM" id="SSF160369">
    <property type="entry name" value="Ribosomal protein L10-like"/>
    <property type="match status" value="1"/>
</dbReference>
<evidence type="ECO:0008006" key="5">
    <source>
        <dbReference type="Google" id="ProtNLM"/>
    </source>
</evidence>
<feature type="region of interest" description="Disordered" evidence="2">
    <location>
        <begin position="325"/>
        <end position="347"/>
    </location>
</feature>
<evidence type="ECO:0000256" key="1">
    <source>
        <dbReference type="ARBA" id="ARBA00008889"/>
    </source>
</evidence>
<comment type="similarity">
    <text evidence="1">Belongs to the universal ribosomal protein uL10 family.</text>
</comment>
<reference evidence="3" key="1">
    <citation type="journal article" date="2023" name="Mol. Phylogenet. Evol.">
        <title>Genome-scale phylogeny and comparative genomics of the fungal order Sordariales.</title>
        <authorList>
            <person name="Hensen N."/>
            <person name="Bonometti L."/>
            <person name="Westerberg I."/>
            <person name="Brannstrom I.O."/>
            <person name="Guillou S."/>
            <person name="Cros-Aarteil S."/>
            <person name="Calhoun S."/>
            <person name="Haridas S."/>
            <person name="Kuo A."/>
            <person name="Mondo S."/>
            <person name="Pangilinan J."/>
            <person name="Riley R."/>
            <person name="LaButti K."/>
            <person name="Andreopoulos B."/>
            <person name="Lipzen A."/>
            <person name="Chen C."/>
            <person name="Yan M."/>
            <person name="Daum C."/>
            <person name="Ng V."/>
            <person name="Clum A."/>
            <person name="Steindorff A."/>
            <person name="Ohm R.A."/>
            <person name="Martin F."/>
            <person name="Silar P."/>
            <person name="Natvig D.O."/>
            <person name="Lalanne C."/>
            <person name="Gautier V."/>
            <person name="Ament-Velasquez S.L."/>
            <person name="Kruys A."/>
            <person name="Hutchinson M.I."/>
            <person name="Powell A.J."/>
            <person name="Barry K."/>
            <person name="Miller A.N."/>
            <person name="Grigoriev I.V."/>
            <person name="Debuchy R."/>
            <person name="Gladieux P."/>
            <person name="Hiltunen Thoren M."/>
            <person name="Johannesson H."/>
        </authorList>
    </citation>
    <scope>NUCLEOTIDE SEQUENCE</scope>
    <source>
        <strain evidence="3">CBS 560.94</strain>
    </source>
</reference>
<dbReference type="AlphaFoldDB" id="A0AAE0J7A7"/>
<comment type="caution">
    <text evidence="3">The sequence shown here is derived from an EMBL/GenBank/DDBJ whole genome shotgun (WGS) entry which is preliminary data.</text>
</comment>
<dbReference type="Proteomes" id="UP001278500">
    <property type="component" value="Unassembled WGS sequence"/>
</dbReference>
<dbReference type="EMBL" id="JAUEPP010000008">
    <property type="protein sequence ID" value="KAK3337872.1"/>
    <property type="molecule type" value="Genomic_DNA"/>
</dbReference>
<evidence type="ECO:0000313" key="4">
    <source>
        <dbReference type="Proteomes" id="UP001278500"/>
    </source>
</evidence>
<proteinExistence type="inferred from homology"/>
<gene>
    <name evidence="3" type="ORF">B0H65DRAFT_477076</name>
</gene>
<dbReference type="InterPro" id="IPR043141">
    <property type="entry name" value="Ribosomal_uL10-like_sf"/>
</dbReference>
<evidence type="ECO:0000256" key="2">
    <source>
        <dbReference type="SAM" id="MobiDB-lite"/>
    </source>
</evidence>
<sequence length="347" mass="37394">MSLRLSRPAVRGLGSAIKSSRISSRSAALLVPSTFTSAFSTASTQRAAAAGHLRLPDDYVPPTQPPSARPVDTRKSQLLRTYTSMLRSTPLMLIFQHNNLTAIEWAAIRRELTLALSNVPVPEGAPDITSKIHLQVVRTRIFDVALKTVEFFDPSTVEPTTATTATGTKVPATYNHDLSKHAWKAVKEATKNQEAVEKTVYGQLAPLLVGPVAILTLPSVSPAHLGAALSVLAPSPPAFPAPSRKKNPGYYDLTCQSGLQKLLLVGGRIEGKAFDYDGIKWVGGIENGIEGLRAQLVHMLQSAGMGLTSVLEGAGKSLWLTMESRKSVLEEEQNPKKEGEGEEEKKE</sequence>
<evidence type="ECO:0000313" key="3">
    <source>
        <dbReference type="EMBL" id="KAK3337872.1"/>
    </source>
</evidence>
<organism evidence="3 4">
    <name type="scientific">Neurospora tetraspora</name>
    <dbReference type="NCBI Taxonomy" id="94610"/>
    <lineage>
        <taxon>Eukaryota</taxon>
        <taxon>Fungi</taxon>
        <taxon>Dikarya</taxon>
        <taxon>Ascomycota</taxon>
        <taxon>Pezizomycotina</taxon>
        <taxon>Sordariomycetes</taxon>
        <taxon>Sordariomycetidae</taxon>
        <taxon>Sordariales</taxon>
        <taxon>Sordariaceae</taxon>
        <taxon>Neurospora</taxon>
    </lineage>
</organism>
<name>A0AAE0J7A7_9PEZI</name>
<dbReference type="Gene3D" id="3.30.70.1730">
    <property type="match status" value="1"/>
</dbReference>